<gene>
    <name evidence="7" type="ORF">Nkreftii_002999</name>
</gene>
<dbReference type="Pfam" id="PF03631">
    <property type="entry name" value="Virul_fac_BrkB"/>
    <property type="match status" value="1"/>
</dbReference>
<feature type="transmembrane region" description="Helical" evidence="6">
    <location>
        <begin position="91"/>
        <end position="115"/>
    </location>
</feature>
<keyword evidence="4 6" id="KW-1133">Transmembrane helix</keyword>
<dbReference type="PANTHER" id="PTHR30213">
    <property type="entry name" value="INNER MEMBRANE PROTEIN YHJD"/>
    <property type="match status" value="1"/>
</dbReference>
<dbReference type="EMBL" id="CP047423">
    <property type="protein sequence ID" value="QPD05225.1"/>
    <property type="molecule type" value="Genomic_DNA"/>
</dbReference>
<evidence type="ECO:0000256" key="6">
    <source>
        <dbReference type="SAM" id="Phobius"/>
    </source>
</evidence>
<dbReference type="PANTHER" id="PTHR30213:SF0">
    <property type="entry name" value="UPF0761 MEMBRANE PROTEIN YIHY"/>
    <property type="match status" value="1"/>
</dbReference>
<comment type="subcellular location">
    <subcellularLocation>
        <location evidence="1">Cell membrane</location>
        <topology evidence="1">Multi-pass membrane protein</topology>
    </subcellularLocation>
</comment>
<keyword evidence="5 6" id="KW-0472">Membrane</keyword>
<dbReference type="InterPro" id="IPR017039">
    <property type="entry name" value="Virul_fac_BrkB"/>
</dbReference>
<keyword evidence="2" id="KW-1003">Cell membrane</keyword>
<feature type="transmembrane region" description="Helical" evidence="6">
    <location>
        <begin position="127"/>
        <end position="152"/>
    </location>
</feature>
<evidence type="ECO:0000256" key="2">
    <source>
        <dbReference type="ARBA" id="ARBA00022475"/>
    </source>
</evidence>
<dbReference type="PIRSF" id="PIRSF035875">
    <property type="entry name" value="RNase_BN"/>
    <property type="match status" value="1"/>
</dbReference>
<evidence type="ECO:0000256" key="5">
    <source>
        <dbReference type="ARBA" id="ARBA00023136"/>
    </source>
</evidence>
<dbReference type="GO" id="GO:0005886">
    <property type="term" value="C:plasma membrane"/>
    <property type="evidence" value="ECO:0007669"/>
    <property type="project" value="UniProtKB-SubCell"/>
</dbReference>
<evidence type="ECO:0000256" key="1">
    <source>
        <dbReference type="ARBA" id="ARBA00004651"/>
    </source>
</evidence>
<dbReference type="Proteomes" id="UP000593737">
    <property type="component" value="Chromosome"/>
</dbReference>
<name>A0A7S8FFZ8_9BACT</name>
<evidence type="ECO:0000256" key="4">
    <source>
        <dbReference type="ARBA" id="ARBA00022989"/>
    </source>
</evidence>
<organism evidence="7 8">
    <name type="scientific">Candidatus Nitrospira kreftii</name>
    <dbReference type="NCBI Taxonomy" id="2652173"/>
    <lineage>
        <taxon>Bacteria</taxon>
        <taxon>Pseudomonadati</taxon>
        <taxon>Nitrospirota</taxon>
        <taxon>Nitrospiria</taxon>
        <taxon>Nitrospirales</taxon>
        <taxon>Nitrospiraceae</taxon>
        <taxon>Nitrospira</taxon>
    </lineage>
</organism>
<sequence>MVSLLGYTVLDSERAMNEVKSVLQSFLPQSQQAMADSMAAVVASRGLLGVAGVVSFVVFSSFLFGSVRIVLNQVFRAQQSRTFIRGVGIDLLITLLVAALLLGVIINTSFVTIAWTLAEEYPSLAPVFAPALTVLDRVLGFVAMVALFYVLYRVAPAITLPPEALLIGALSATLLFQLARWGFAWYVSMAQASLVLYGTLGGLMFFFMWLYYASLVFILGAEVAWFCATRSDARDKGSPT</sequence>
<feature type="transmembrane region" description="Helical" evidence="6">
    <location>
        <begin position="203"/>
        <end position="228"/>
    </location>
</feature>
<reference evidence="7 8" key="1">
    <citation type="journal article" date="2020" name="ISME J.">
        <title>Enrichment and physiological characterization of a novel comammox Nitrospira indicates ammonium inhibition of complete nitrification.</title>
        <authorList>
            <person name="Sakoula D."/>
            <person name="Koch H."/>
            <person name="Frank J."/>
            <person name="Jetten M.S.M."/>
            <person name="van Kessel M.A.H.J."/>
            <person name="Lucker S."/>
        </authorList>
    </citation>
    <scope>NUCLEOTIDE SEQUENCE [LARGE SCALE GENOMIC DNA]</scope>
    <source>
        <strain evidence="7">Comreactor17</strain>
    </source>
</reference>
<dbReference type="KEGG" id="nkf:Nkreftii_002999"/>
<feature type="transmembrane region" description="Helical" evidence="6">
    <location>
        <begin position="164"/>
        <end position="183"/>
    </location>
</feature>
<dbReference type="NCBIfam" id="TIGR00765">
    <property type="entry name" value="yihY_not_rbn"/>
    <property type="match status" value="1"/>
</dbReference>
<evidence type="ECO:0000256" key="3">
    <source>
        <dbReference type="ARBA" id="ARBA00022692"/>
    </source>
</evidence>
<evidence type="ECO:0000313" key="8">
    <source>
        <dbReference type="Proteomes" id="UP000593737"/>
    </source>
</evidence>
<protein>
    <submittedName>
        <fullName evidence="7">Uncharacterized protein</fullName>
    </submittedName>
</protein>
<feature type="transmembrane region" description="Helical" evidence="6">
    <location>
        <begin position="47"/>
        <end position="71"/>
    </location>
</feature>
<proteinExistence type="predicted"/>
<keyword evidence="3 6" id="KW-0812">Transmembrane</keyword>
<evidence type="ECO:0000313" key="7">
    <source>
        <dbReference type="EMBL" id="QPD05225.1"/>
    </source>
</evidence>
<accession>A0A7S8FFZ8</accession>
<dbReference type="AlphaFoldDB" id="A0A7S8FFZ8"/>